<evidence type="ECO:0000313" key="2">
    <source>
        <dbReference type="Proteomes" id="UP000214720"/>
    </source>
</evidence>
<sequence length="37" mass="4140">MVCSKIPCLIVGRMNAHRKLDEIGLFDRTTHGINKAT</sequence>
<name>A0A226WZQ9_CABSO</name>
<protein>
    <submittedName>
        <fullName evidence="1">Uncharacterized protein</fullName>
    </submittedName>
</protein>
<dbReference type="EMBL" id="MTHB01000120">
    <property type="protein sequence ID" value="OXC76681.1"/>
    <property type="molecule type" value="Genomic_DNA"/>
</dbReference>
<gene>
    <name evidence="1" type="ORF">BSU04_20545</name>
</gene>
<evidence type="ECO:0000313" key="1">
    <source>
        <dbReference type="EMBL" id="OXC76681.1"/>
    </source>
</evidence>
<accession>A0A226WZQ9</accession>
<proteinExistence type="predicted"/>
<comment type="caution">
    <text evidence="1">The sequence shown here is derived from an EMBL/GenBank/DDBJ whole genome shotgun (WGS) entry which is preliminary data.</text>
</comment>
<dbReference type="Proteomes" id="UP000214720">
    <property type="component" value="Unassembled WGS sequence"/>
</dbReference>
<dbReference type="AlphaFoldDB" id="A0A226WZQ9"/>
<reference evidence="2" key="1">
    <citation type="submission" date="2017-01" db="EMBL/GenBank/DDBJ databases">
        <title>Genome Analysis of Deinococcus marmoris KOPRI26562.</title>
        <authorList>
            <person name="Kim J.H."/>
            <person name="Oh H.-M."/>
        </authorList>
    </citation>
    <scope>NUCLEOTIDE SEQUENCE [LARGE SCALE GENOMIC DNA]</scope>
    <source>
        <strain evidence="2">PAMC 26633</strain>
    </source>
</reference>
<organism evidence="1 2">
    <name type="scientific">Caballeronia sordidicola</name>
    <name type="common">Burkholderia sordidicola</name>
    <dbReference type="NCBI Taxonomy" id="196367"/>
    <lineage>
        <taxon>Bacteria</taxon>
        <taxon>Pseudomonadati</taxon>
        <taxon>Pseudomonadota</taxon>
        <taxon>Betaproteobacteria</taxon>
        <taxon>Burkholderiales</taxon>
        <taxon>Burkholderiaceae</taxon>
        <taxon>Caballeronia</taxon>
    </lineage>
</organism>